<dbReference type="EMBL" id="JAEPBH010000008">
    <property type="protein sequence ID" value="MBK4714624.1"/>
    <property type="molecule type" value="Genomic_DNA"/>
</dbReference>
<evidence type="ECO:0000313" key="2">
    <source>
        <dbReference type="Proteomes" id="UP000659047"/>
    </source>
</evidence>
<name>A0A8K0UZX5_9ENTR</name>
<reference evidence="1" key="1">
    <citation type="submission" date="2021-01" db="EMBL/GenBank/DDBJ databases">
        <title>Intestinitalea alba gen. nov., sp. nov., a novel genus of the family Enterobacteriaceae, isolated from the gut of the plastic-eating mealworm Tenebrio molitor L.</title>
        <authorList>
            <person name="Yang Y."/>
        </authorList>
    </citation>
    <scope>NUCLEOTIDE SEQUENCE</scope>
    <source>
        <strain evidence="1">BIT-L3</strain>
    </source>
</reference>
<dbReference type="Proteomes" id="UP000659047">
    <property type="component" value="Unassembled WGS sequence"/>
</dbReference>
<accession>A0A8K0UZX5</accession>
<proteinExistence type="predicted"/>
<dbReference type="AlphaFoldDB" id="A0A8K0UZX5"/>
<organism evidence="1 2">
    <name type="scientific">Tenebrionibacter intestinalis</name>
    <dbReference type="NCBI Taxonomy" id="2799638"/>
    <lineage>
        <taxon>Bacteria</taxon>
        <taxon>Pseudomonadati</taxon>
        <taxon>Pseudomonadota</taxon>
        <taxon>Gammaproteobacteria</taxon>
        <taxon>Enterobacterales</taxon>
        <taxon>Enterobacteriaceae</taxon>
        <taxon>Tenebrionibacter/Tenebrionicola group</taxon>
        <taxon>Tenebrionibacter</taxon>
    </lineage>
</organism>
<evidence type="ECO:0000313" key="1">
    <source>
        <dbReference type="EMBL" id="MBK4714624.1"/>
    </source>
</evidence>
<dbReference type="RefSeq" id="WP_238712783.1">
    <property type="nucleotide sequence ID" value="NZ_JAEPBH010000008.1"/>
</dbReference>
<comment type="caution">
    <text evidence="1">The sequence shown here is derived from an EMBL/GenBank/DDBJ whole genome shotgun (WGS) entry which is preliminary data.</text>
</comment>
<sequence length="52" mass="5675">MNVSLLADVLYAVGKFTLRQRIVGGNSGLFAWLPLFDKGQNAFSVLSKSSEK</sequence>
<keyword evidence="2" id="KW-1185">Reference proteome</keyword>
<gene>
    <name evidence="1" type="ORF">JJB97_04605</name>
</gene>
<protein>
    <submittedName>
        <fullName evidence="1">Uncharacterized protein</fullName>
    </submittedName>
</protein>